<dbReference type="Proteomes" id="UP000201737">
    <property type="component" value="Segment"/>
</dbReference>
<dbReference type="EMBL" id="AY394490">
    <property type="protein sequence ID" value="AAR28771.1"/>
    <property type="molecule type" value="Genomic_DNA"/>
</dbReference>
<evidence type="ECO:0000313" key="1">
    <source>
        <dbReference type="EMBL" id="AAR28771.1"/>
    </source>
</evidence>
<name>Q0ILB2_NPVLS</name>
<accession>Q0ILB2</accession>
<dbReference type="GeneID" id="5176362"/>
<keyword evidence="2" id="KW-1185">Reference proteome</keyword>
<protein>
    <submittedName>
        <fullName evidence="1">ORF7</fullName>
    </submittedName>
</protein>
<organismHost>
    <name type="scientific">Lepidoptera</name>
    <name type="common">moths &amp; butterflies</name>
    <dbReference type="NCBI Taxonomy" id="7088"/>
</organismHost>
<organism evidence="1 2">
    <name type="scientific">Leucania separata nucleopolyhedrovirus</name>
    <name type="common">LsNPV</name>
    <dbReference type="NCBI Taxonomy" id="1307956"/>
    <lineage>
        <taxon>Viruses</taxon>
        <taxon>Viruses incertae sedis</taxon>
        <taxon>Naldaviricetes</taxon>
        <taxon>Lefavirales</taxon>
        <taxon>Baculoviridae</taxon>
        <taxon>Alphabaculovirus</taxon>
        <taxon>Alphabaculovirus leseparatae</taxon>
    </lineage>
</organism>
<dbReference type="KEGG" id="vg:5176362"/>
<reference evidence="1 2" key="1">
    <citation type="journal article" date="2007" name="Virus Genes">
        <title>Genome sequence of Leucania seperata nucleopolyhedrovirus.</title>
        <authorList>
            <person name="Xiao H."/>
            <person name="Qi Y."/>
        </authorList>
    </citation>
    <scope>NUCLEOTIDE SEQUENCE [LARGE SCALE GENOMIC DNA]</scope>
    <source>
        <strain evidence="1 2">AH1</strain>
    </source>
</reference>
<evidence type="ECO:0000313" key="2">
    <source>
        <dbReference type="Proteomes" id="UP000201737"/>
    </source>
</evidence>
<reference evidence="1 2" key="2">
    <citation type="journal article" date="2007" name="Virus Res.">
        <title>P13 of Leucania separata multiple nuclear polyhedrosis virus affected the polyhedra and budded virions yields of AcMNPV.</title>
        <authorList>
            <person name="Du E.Q."/>
            <person name="Yan F."/>
            <person name="Jin W.X."/>
            <person name="Lu N."/>
            <person name="Xiao H.Z."/>
            <person name="Lu S.Y."/>
            <person name="Qi Y.P."/>
        </authorList>
    </citation>
    <scope>NUCLEOTIDE SEQUENCE [LARGE SCALE GENOMIC DNA]</scope>
    <source>
        <strain evidence="1 2">AH1</strain>
    </source>
</reference>
<dbReference type="RefSeq" id="YP_758304.1">
    <property type="nucleotide sequence ID" value="NC_008348.1"/>
</dbReference>
<proteinExistence type="predicted"/>
<sequence>MAFPSSSAVHDSSSGAAVGLQPTWSQMKQYVLADMRKPRYYKLVTNSDKYLGPIIFHYLYKYHFYNVDWFFEEYESVLLEARPVSSTRFFIDYGRNNYVKLCNSSGTPFIRHILQVLSFKMYECLVHLSNNHVIGLEDYMFFYDEYNFKELESRLNVFMPKLFKSGEVFSIALWYAKRNFKASNNYGGFAMPTQTVTRLEPLKIPEPVVLEPVRSPLSMPSLETMPLPIKVPSKTNYDTTVSLVPVANDPPEPNFKPVVANNVLKPKSRLINKYYGNGCRFDTTVTVSCPSTSNFSDFKVPKPPVPKLKNIEPKPPVPKLKIIKPKPSVSKCPVANTVKVPLVLLQRCDSIVKDSSATTSISDIASRRLDKYKRYFNAVQKSKFVEHIQTYIKMYNEYLACQDVEMRVRLVKLVYVSCRQYVNVIEYALKNGVNLCSNQCNH</sequence>